<dbReference type="Proteomes" id="UP000198894">
    <property type="component" value="Unassembled WGS sequence"/>
</dbReference>
<dbReference type="InterPro" id="IPR047879">
    <property type="entry name" value="YjiT"/>
</dbReference>
<dbReference type="AlphaFoldDB" id="A0A1G8WY65"/>
<keyword evidence="2" id="KW-1185">Reference proteome</keyword>
<name>A0A1G8WY65_9HYPH</name>
<organism evidence="1 2">
    <name type="scientific">Mesorhizobium muleiense</name>
    <dbReference type="NCBI Taxonomy" id="1004279"/>
    <lineage>
        <taxon>Bacteria</taxon>
        <taxon>Pseudomonadati</taxon>
        <taxon>Pseudomonadota</taxon>
        <taxon>Alphaproteobacteria</taxon>
        <taxon>Hyphomicrobiales</taxon>
        <taxon>Phyllobacteriaceae</taxon>
        <taxon>Mesorhizobium</taxon>
    </lineage>
</organism>
<evidence type="ECO:0000313" key="1">
    <source>
        <dbReference type="EMBL" id="SDJ83154.1"/>
    </source>
</evidence>
<dbReference type="EMBL" id="FNEE01000009">
    <property type="protein sequence ID" value="SDJ83154.1"/>
    <property type="molecule type" value="Genomic_DNA"/>
</dbReference>
<protein>
    <submittedName>
        <fullName evidence="1">Uncharacterized protein</fullName>
    </submittedName>
</protein>
<dbReference type="NCBIfam" id="NF038336">
    <property type="entry name" value="YjiT_fam"/>
    <property type="match status" value="1"/>
</dbReference>
<accession>A0A1G8WY65</accession>
<sequence>MDEPRLGLRGAYEALFRSRGLSLPDGRPLYRYRFSRQEFEGVREVLKRHGPTALNDSHGQALFVAFTAEWYRRERAGGAWDWIRPLAVLGIRYHANDSAADVRYAVVREAAEAGLKRWRRPQPTDVPLLFGVVREAGFPAAAIKEGTLGLWLKRSILAIEMGFTPAEAVASEAWRAGETLVQALVEPAVALSTVIVRFRQQLPPLHERNDRDPVLHLDSVVPAWRNDLPFDLEEGDFRSLVEDLVRTRRVEGGALAASRLLRRTAEGWAPRAELTLSGELDVVRTSPQLQAAMEGATRLRIFPRGDLPGLNRPIAVLEQVESDEATAWESRPLVKAFEVPARLNQAIRLAAVAGETLVEEFTAFAGEPVDAPVLLFQPDPGVDFENALELRFIGSSPFRSTRPWLAMAVTQEARSALKFEQPPSDLGDCILDGRCLLAFVGQASLDLGDGRLTWRSAAEREDTKRLILTGETLRRVRETVFLGTPKAWLSDGQHHTLVSSEDLIWRSLGRGSWRSSNKHAPLGRVEIAMRRGGELVAWTCADVAPRELVLSGEPRTHSLKIENLLGASVAAKGGQILPISRNGDDARVDLRLHTPGAMLHVALRWDTQLDLTLADPIAEPLLLTPDMRPAVSRAQISIDPLHGFRLLAPGGRDLWLVVRQGAGQPVQATRRIDGLVPLSAFQDELRDLLGSFPDLDAEVRLSWAGRGDHFAEIAWYDEDQPLVAEKGISPFSGLSSILGWNLDALALTQPTAKLSNNLPRLSLQELQTRLLQELGPGPWLIFGRTNDGTSLRPKVVAQPPGDDDRGSALRLAFRIARRDARDDAFATVLKHPEALNRADLRLLVDLSVAARDRNVPVPAIDALRSLCRAPQAAPWILSTCDTLEERDAVIRLQSELPFLWCATEVEHWVSAFRTRIDELERRLERLELPTADAGRNVAAALGQIADLEPGLATHAWITFLLVAPRADLEPGLIGRLCRRPKETLRELAEAFVTRQSEHREPPTGLHLAGLLPERRELWERYDPAFADLIAAPLVAARMAAGKLHQNPQVVGRCRAAWLHDRQLFESALAVALGRETIDPGTTQRMDL</sequence>
<evidence type="ECO:0000313" key="2">
    <source>
        <dbReference type="Proteomes" id="UP000198894"/>
    </source>
</evidence>
<gene>
    <name evidence="1" type="ORF">SAMN05428953_109116</name>
</gene>
<dbReference type="RefSeq" id="WP_091595106.1">
    <property type="nucleotide sequence ID" value="NZ_FNEE01000009.1"/>
</dbReference>
<proteinExistence type="predicted"/>
<reference evidence="2" key="1">
    <citation type="submission" date="2016-10" db="EMBL/GenBank/DDBJ databases">
        <authorList>
            <person name="Varghese N."/>
            <person name="Submissions S."/>
        </authorList>
    </citation>
    <scope>NUCLEOTIDE SEQUENCE [LARGE SCALE GENOMIC DNA]</scope>
    <source>
        <strain evidence="2">CGMCC 1.11022</strain>
    </source>
</reference>